<dbReference type="Proteomes" id="UP000012073">
    <property type="component" value="Unassembled WGS sequence"/>
</dbReference>
<dbReference type="SUPFAM" id="SSF47323">
    <property type="entry name" value="Anticodon-binding domain of a subclass of class I aminoacyl-tRNA synthetases"/>
    <property type="match status" value="1"/>
</dbReference>
<keyword evidence="11 15" id="KW-0030">Aminoacyl-tRNA synthetase</keyword>
<dbReference type="GO" id="GO:0005829">
    <property type="term" value="C:cytosol"/>
    <property type="evidence" value="ECO:0007669"/>
    <property type="project" value="TreeGrafter"/>
</dbReference>
<feature type="compositionally biased region" description="Pro residues" evidence="16">
    <location>
        <begin position="1"/>
        <end position="23"/>
    </location>
</feature>
<dbReference type="GO" id="GO:0006431">
    <property type="term" value="P:methionyl-tRNA aminoacylation"/>
    <property type="evidence" value="ECO:0007669"/>
    <property type="project" value="InterPro"/>
</dbReference>
<evidence type="ECO:0000256" key="5">
    <source>
        <dbReference type="ARBA" id="ARBA00022555"/>
    </source>
</evidence>
<keyword evidence="10 15" id="KW-0648">Protein biosynthesis</keyword>
<dbReference type="PRINTS" id="PR01041">
    <property type="entry name" value="TRNASYNTHMET"/>
</dbReference>
<dbReference type="GeneID" id="17322837"/>
<evidence type="ECO:0000313" key="18">
    <source>
        <dbReference type="EMBL" id="CDF35301.1"/>
    </source>
</evidence>
<evidence type="ECO:0000256" key="16">
    <source>
        <dbReference type="SAM" id="MobiDB-lite"/>
    </source>
</evidence>
<comment type="similarity">
    <text evidence="2 15">Belongs to the class-I aminoacyl-tRNA synthetase family.</text>
</comment>
<keyword evidence="5 14" id="KW-0820">tRNA-binding</keyword>
<evidence type="ECO:0000256" key="14">
    <source>
        <dbReference type="PROSITE-ProRule" id="PRU00209"/>
    </source>
</evidence>
<dbReference type="SUPFAM" id="SSF50249">
    <property type="entry name" value="Nucleic acid-binding proteins"/>
    <property type="match status" value="1"/>
</dbReference>
<dbReference type="InterPro" id="IPR002547">
    <property type="entry name" value="tRNA-bd_dom"/>
</dbReference>
<sequence length="772" mass="86128">MATSPSPPPETPPPQRPAPPLPRPGQRNVLVTSALPYVNNYPHLGNIIGAVLSADVYARYLRQRAVNVIYVCGTDEYGTATETKAQQERVSPRQICDKYHALHKAVYDWFDIAFDVFGRTSTPTQTHIVQEIFWDVYNNGYVQEDTIVQLYCDAVCKRFLADRYVHGACPNCGYDDARGDQCDSCGRMLNPSELLQPKCSTCGNHPVSKSTRHLFLDLPKIEPQLAEWFETASQQGKWTTNALAMTETWLRDGLRQRCITRDLKWGVPVPLEAFKDKVFYVWFDAPVGYPSITAALCGDGWRKWWIPEEKDNVDIKLVQFMGKDNVPFHTIVWPGALLATQKPWTKLHHISTTDYLNYETGKFSKSRGVGVFGNDAIDTGIPCEVWRYYLLLNRPEGSDAVFTWDDLAAKNNDELIKTLGNYINRTVSFLSKSFAGIVPELIQDDEENIEFTSKINVELQQYITLLEKVSLKAGLKKAMAIASLGNQYLTRKAPWKLFKEGETRAAGSSLAFSANLVVLVALVLEPFLGYKFSRKVFEQLGLEHQPGVNNIIPDMFEPNLWLKTGMKTGVSQILFTALTKDQIAAFRTKYGGQQNEVAEDTDQMSEKGFTLDLRVGKVVDVKDHEESDRLFIARVDVGEEKGPRTVVAGLRDVYSADELRGERVILVCNLAPAMLAGIASEGMILVADKKKKVKVLTVKPDVEVGGAILPHGMSVTIGSQPLDRKAFQNASKLLRVGKDSAVVFDKQFKLVCKSDPTIMASAQGIPEGGKIK</sequence>
<evidence type="ECO:0000256" key="2">
    <source>
        <dbReference type="ARBA" id="ARBA00005594"/>
    </source>
</evidence>
<evidence type="ECO:0000256" key="1">
    <source>
        <dbReference type="ARBA" id="ARBA00004496"/>
    </source>
</evidence>
<keyword evidence="7 15" id="KW-0547">Nucleotide-binding</keyword>
<dbReference type="PANTHER" id="PTHR45765:SF1">
    <property type="entry name" value="METHIONINE--TRNA LIGASE, CYTOPLASMIC"/>
    <property type="match status" value="1"/>
</dbReference>
<dbReference type="Gene3D" id="3.40.50.620">
    <property type="entry name" value="HUPs"/>
    <property type="match status" value="1"/>
</dbReference>
<dbReference type="InterPro" id="IPR029038">
    <property type="entry name" value="MetRS_Zn"/>
</dbReference>
<dbReference type="NCBIfam" id="TIGR00398">
    <property type="entry name" value="metG"/>
    <property type="match status" value="1"/>
</dbReference>
<dbReference type="OMA" id="HLNTTEY"/>
<dbReference type="FunFam" id="2.20.28.20:FF:000001">
    <property type="entry name" value="Methionine--tRNA ligase"/>
    <property type="match status" value="1"/>
</dbReference>
<evidence type="ECO:0000313" key="19">
    <source>
        <dbReference type="Proteomes" id="UP000012073"/>
    </source>
</evidence>
<dbReference type="GO" id="GO:0004825">
    <property type="term" value="F:methionine-tRNA ligase activity"/>
    <property type="evidence" value="ECO:0007669"/>
    <property type="project" value="UniProtKB-EC"/>
</dbReference>
<dbReference type="Gene3D" id="2.20.28.20">
    <property type="entry name" value="Methionyl-tRNA synthetase, Zn-domain"/>
    <property type="match status" value="1"/>
</dbReference>
<reference evidence="19" key="1">
    <citation type="journal article" date="2013" name="Proc. Natl. Acad. Sci. U.S.A.">
        <title>Genome structure and metabolic features in the red seaweed Chondrus crispus shed light on evolution of the Archaeplastida.</title>
        <authorList>
            <person name="Collen J."/>
            <person name="Porcel B."/>
            <person name="Carre W."/>
            <person name="Ball S.G."/>
            <person name="Chaparro C."/>
            <person name="Tonon T."/>
            <person name="Barbeyron T."/>
            <person name="Michel G."/>
            <person name="Noel B."/>
            <person name="Valentin K."/>
            <person name="Elias M."/>
            <person name="Artiguenave F."/>
            <person name="Arun A."/>
            <person name="Aury J.M."/>
            <person name="Barbosa-Neto J.F."/>
            <person name="Bothwell J.H."/>
            <person name="Bouget F.Y."/>
            <person name="Brillet L."/>
            <person name="Cabello-Hurtado F."/>
            <person name="Capella-Gutierrez S."/>
            <person name="Charrier B."/>
            <person name="Cladiere L."/>
            <person name="Cock J.M."/>
            <person name="Coelho S.M."/>
            <person name="Colleoni C."/>
            <person name="Czjzek M."/>
            <person name="Da Silva C."/>
            <person name="Delage L."/>
            <person name="Denoeud F."/>
            <person name="Deschamps P."/>
            <person name="Dittami S.M."/>
            <person name="Gabaldon T."/>
            <person name="Gachon C.M."/>
            <person name="Groisillier A."/>
            <person name="Herve C."/>
            <person name="Jabbari K."/>
            <person name="Katinka M."/>
            <person name="Kloareg B."/>
            <person name="Kowalczyk N."/>
            <person name="Labadie K."/>
            <person name="Leblanc C."/>
            <person name="Lopez P.J."/>
            <person name="McLachlan D.H."/>
            <person name="Meslet-Cladiere L."/>
            <person name="Moustafa A."/>
            <person name="Nehr Z."/>
            <person name="Nyvall Collen P."/>
            <person name="Panaud O."/>
            <person name="Partensky F."/>
            <person name="Poulain J."/>
            <person name="Rensing S.A."/>
            <person name="Rousvoal S."/>
            <person name="Samson G."/>
            <person name="Symeonidi A."/>
            <person name="Weissenbach J."/>
            <person name="Zambounis A."/>
            <person name="Wincker P."/>
            <person name="Boyen C."/>
        </authorList>
    </citation>
    <scope>NUCLEOTIDE SEQUENCE [LARGE SCALE GENOMIC DNA]</scope>
    <source>
        <strain evidence="19">cv. Stackhouse</strain>
    </source>
</reference>
<dbReference type="Gramene" id="CDF35301">
    <property type="protein sequence ID" value="CDF35301"/>
    <property type="gene ID" value="CHC_T00009091001"/>
</dbReference>
<proteinExistence type="inferred from homology"/>
<keyword evidence="4" id="KW-0963">Cytoplasm</keyword>
<dbReference type="GO" id="GO:0005524">
    <property type="term" value="F:ATP binding"/>
    <property type="evidence" value="ECO:0007669"/>
    <property type="project" value="UniProtKB-KW"/>
</dbReference>
<dbReference type="InterPro" id="IPR033911">
    <property type="entry name" value="MetRS_core"/>
</dbReference>
<evidence type="ECO:0000256" key="15">
    <source>
        <dbReference type="RuleBase" id="RU363039"/>
    </source>
</evidence>
<evidence type="ECO:0000256" key="10">
    <source>
        <dbReference type="ARBA" id="ARBA00022917"/>
    </source>
</evidence>
<comment type="subcellular location">
    <subcellularLocation>
        <location evidence="1">Cytoplasm</location>
    </subcellularLocation>
</comment>
<dbReference type="Pfam" id="PF19303">
    <property type="entry name" value="Anticodon_3"/>
    <property type="match status" value="1"/>
</dbReference>
<dbReference type="InterPro" id="IPR023458">
    <property type="entry name" value="Met-tRNA_ligase_1"/>
</dbReference>
<dbReference type="Gene3D" id="2.40.50.140">
    <property type="entry name" value="Nucleic acid-binding proteins"/>
    <property type="match status" value="1"/>
</dbReference>
<comment type="catalytic activity">
    <reaction evidence="13">
        <text>tRNA(Met) + L-methionine + ATP = L-methionyl-tRNA(Met) + AMP + diphosphate</text>
        <dbReference type="Rhea" id="RHEA:13481"/>
        <dbReference type="Rhea" id="RHEA-COMP:9667"/>
        <dbReference type="Rhea" id="RHEA-COMP:9698"/>
        <dbReference type="ChEBI" id="CHEBI:30616"/>
        <dbReference type="ChEBI" id="CHEBI:33019"/>
        <dbReference type="ChEBI" id="CHEBI:57844"/>
        <dbReference type="ChEBI" id="CHEBI:78442"/>
        <dbReference type="ChEBI" id="CHEBI:78530"/>
        <dbReference type="ChEBI" id="CHEBI:456215"/>
        <dbReference type="EC" id="6.1.1.10"/>
    </reaction>
</comment>
<keyword evidence="6 15" id="KW-0436">Ligase</keyword>
<dbReference type="Pfam" id="PF09334">
    <property type="entry name" value="tRNA-synt_1g"/>
    <property type="match status" value="1"/>
</dbReference>
<evidence type="ECO:0000256" key="13">
    <source>
        <dbReference type="ARBA" id="ARBA00047364"/>
    </source>
</evidence>
<dbReference type="CDD" id="cd07957">
    <property type="entry name" value="Anticodon_Ia_Met"/>
    <property type="match status" value="1"/>
</dbReference>
<dbReference type="InterPro" id="IPR001412">
    <property type="entry name" value="aa-tRNA-synth_I_CS"/>
</dbReference>
<evidence type="ECO:0000256" key="11">
    <source>
        <dbReference type="ARBA" id="ARBA00023146"/>
    </source>
</evidence>
<evidence type="ECO:0000256" key="8">
    <source>
        <dbReference type="ARBA" id="ARBA00022840"/>
    </source>
</evidence>
<dbReference type="PhylomeDB" id="R7QCZ2"/>
<dbReference type="RefSeq" id="XP_005715120.1">
    <property type="nucleotide sequence ID" value="XM_005715063.1"/>
</dbReference>
<feature type="domain" description="TRNA-binding" evidence="17">
    <location>
        <begin position="607"/>
        <end position="709"/>
    </location>
</feature>
<name>R7QCZ2_CHOCR</name>
<dbReference type="InterPro" id="IPR041872">
    <property type="entry name" value="Anticodon_Met"/>
</dbReference>
<dbReference type="InterPro" id="IPR014729">
    <property type="entry name" value="Rossmann-like_a/b/a_fold"/>
</dbReference>
<keyword evidence="8 15" id="KW-0067">ATP-binding</keyword>
<dbReference type="PROSITE" id="PS50886">
    <property type="entry name" value="TRBD"/>
    <property type="match status" value="1"/>
</dbReference>
<dbReference type="NCBIfam" id="NF001100">
    <property type="entry name" value="PRK00133.1"/>
    <property type="match status" value="1"/>
</dbReference>
<evidence type="ECO:0000256" key="4">
    <source>
        <dbReference type="ARBA" id="ARBA00022490"/>
    </source>
</evidence>
<dbReference type="OrthoDB" id="5844513at2759"/>
<protein>
    <recommendedName>
        <fullName evidence="3">methionine--tRNA ligase</fullName>
        <ecNumber evidence="3">6.1.1.10</ecNumber>
    </recommendedName>
    <alternativeName>
        <fullName evidence="12">Methionyl-tRNA synthetase</fullName>
    </alternativeName>
</protein>
<evidence type="ECO:0000256" key="9">
    <source>
        <dbReference type="ARBA" id="ARBA00022884"/>
    </source>
</evidence>
<dbReference type="KEGG" id="ccp:CHC_T00009091001"/>
<dbReference type="SUPFAM" id="SSF57770">
    <property type="entry name" value="Methionyl-tRNA synthetase (MetRS), Zn-domain"/>
    <property type="match status" value="1"/>
</dbReference>
<dbReference type="CDD" id="cd00814">
    <property type="entry name" value="MetRS_core"/>
    <property type="match status" value="1"/>
</dbReference>
<dbReference type="InterPro" id="IPR014758">
    <property type="entry name" value="Met-tRNA_synth"/>
</dbReference>
<dbReference type="STRING" id="2769.R7QCZ2"/>
<evidence type="ECO:0000256" key="7">
    <source>
        <dbReference type="ARBA" id="ARBA00022741"/>
    </source>
</evidence>
<evidence type="ECO:0000259" key="17">
    <source>
        <dbReference type="PROSITE" id="PS50886"/>
    </source>
</evidence>
<dbReference type="SUPFAM" id="SSF52374">
    <property type="entry name" value="Nucleotidylyl transferase"/>
    <property type="match status" value="1"/>
</dbReference>
<feature type="region of interest" description="Disordered" evidence="16">
    <location>
        <begin position="1"/>
        <end position="24"/>
    </location>
</feature>
<organism evidence="18 19">
    <name type="scientific">Chondrus crispus</name>
    <name type="common">Carrageen Irish moss</name>
    <name type="synonym">Polymorpha crispa</name>
    <dbReference type="NCBI Taxonomy" id="2769"/>
    <lineage>
        <taxon>Eukaryota</taxon>
        <taxon>Rhodophyta</taxon>
        <taxon>Florideophyceae</taxon>
        <taxon>Rhodymeniophycidae</taxon>
        <taxon>Gigartinales</taxon>
        <taxon>Gigartinaceae</taxon>
        <taxon>Chondrus</taxon>
    </lineage>
</organism>
<dbReference type="AlphaFoldDB" id="R7QCZ2"/>
<dbReference type="Pfam" id="PF01588">
    <property type="entry name" value="tRNA_bind"/>
    <property type="match status" value="1"/>
</dbReference>
<dbReference type="InterPro" id="IPR012340">
    <property type="entry name" value="NA-bd_OB-fold"/>
</dbReference>
<dbReference type="InterPro" id="IPR015413">
    <property type="entry name" value="Methionyl/Leucyl_tRNA_Synth"/>
</dbReference>
<dbReference type="EC" id="6.1.1.10" evidence="3"/>
<keyword evidence="19" id="KW-1185">Reference proteome</keyword>
<accession>R7QCZ2</accession>
<evidence type="ECO:0000256" key="12">
    <source>
        <dbReference type="ARBA" id="ARBA00030904"/>
    </source>
</evidence>
<keyword evidence="9 14" id="KW-0694">RNA-binding</keyword>
<dbReference type="Gene3D" id="1.10.730.10">
    <property type="entry name" value="Isoleucyl-tRNA Synthetase, Domain 1"/>
    <property type="match status" value="1"/>
</dbReference>
<dbReference type="PANTHER" id="PTHR45765">
    <property type="entry name" value="METHIONINE--TRNA LIGASE"/>
    <property type="match status" value="1"/>
</dbReference>
<dbReference type="PROSITE" id="PS00178">
    <property type="entry name" value="AA_TRNA_LIGASE_I"/>
    <property type="match status" value="1"/>
</dbReference>
<evidence type="ECO:0000256" key="3">
    <source>
        <dbReference type="ARBA" id="ARBA00012838"/>
    </source>
</evidence>
<evidence type="ECO:0000256" key="6">
    <source>
        <dbReference type="ARBA" id="ARBA00022598"/>
    </source>
</evidence>
<gene>
    <name evidence="18" type="ORF">CHC_T00009091001</name>
</gene>
<dbReference type="InterPro" id="IPR009080">
    <property type="entry name" value="tRNAsynth_Ia_anticodon-bd"/>
</dbReference>
<dbReference type="EMBL" id="HG001727">
    <property type="protein sequence ID" value="CDF35301.1"/>
    <property type="molecule type" value="Genomic_DNA"/>
</dbReference>
<dbReference type="GO" id="GO:0000049">
    <property type="term" value="F:tRNA binding"/>
    <property type="evidence" value="ECO:0007669"/>
    <property type="project" value="UniProtKB-UniRule"/>
</dbReference>
<dbReference type="GO" id="GO:0017101">
    <property type="term" value="C:aminoacyl-tRNA synthetase multienzyme complex"/>
    <property type="evidence" value="ECO:0007669"/>
    <property type="project" value="TreeGrafter"/>
</dbReference>